<keyword evidence="5" id="KW-1185">Reference proteome</keyword>
<evidence type="ECO:0000313" key="4">
    <source>
        <dbReference type="EMBL" id="PRR84077.1"/>
    </source>
</evidence>
<keyword evidence="4" id="KW-0808">Transferase</keyword>
<reference evidence="4 5" key="1">
    <citation type="submission" date="2018-03" db="EMBL/GenBank/DDBJ databases">
        <title>Genome sequence of Clostridium vincentii DSM 10228.</title>
        <authorList>
            <person name="Poehlein A."/>
            <person name="Daniel R."/>
        </authorList>
    </citation>
    <scope>NUCLEOTIDE SEQUENCE [LARGE SCALE GENOMIC DNA]</scope>
    <source>
        <strain evidence="4 5">DSM 10228</strain>
    </source>
</reference>
<sequence>MYKRFFKRIFDLILSIIALPFWFIILIIIGPIIYFQDKGSIFYNAPRLGKDGEIFKMYKFRSMKISAPDIRNEDGSTFNGEDDSRLTKIGKFIRKTSLDETPQLLNIIKGDMSIIGPRPDLPEHKELYEGNEERKLEIRPGVSGFNQAYHRNTIPWKERIKHDIYYIDELSLCLDIKIFFKTAASVLKREDIYVTDNSTKDSSKF</sequence>
<dbReference type="EC" id="2.7.8.36" evidence="4"/>
<dbReference type="Pfam" id="PF02397">
    <property type="entry name" value="Bac_transf"/>
    <property type="match status" value="1"/>
</dbReference>
<feature type="transmembrane region" description="Helical" evidence="2">
    <location>
        <begin position="12"/>
        <end position="35"/>
    </location>
</feature>
<keyword evidence="2" id="KW-0812">Transmembrane</keyword>
<feature type="domain" description="Bacterial sugar transferase" evidence="3">
    <location>
        <begin position="7"/>
        <end position="188"/>
    </location>
</feature>
<dbReference type="OrthoDB" id="9808602at2"/>
<dbReference type="EMBL" id="PVXQ01000003">
    <property type="protein sequence ID" value="PRR84077.1"/>
    <property type="molecule type" value="Genomic_DNA"/>
</dbReference>
<evidence type="ECO:0000313" key="5">
    <source>
        <dbReference type="Proteomes" id="UP000239471"/>
    </source>
</evidence>
<dbReference type="AlphaFoldDB" id="A0A2T0BJP8"/>
<name>A0A2T0BJP8_9CLOT</name>
<dbReference type="PANTHER" id="PTHR30576:SF0">
    <property type="entry name" value="UNDECAPRENYL-PHOSPHATE N-ACETYLGALACTOSAMINYL 1-PHOSPHATE TRANSFERASE-RELATED"/>
    <property type="match status" value="1"/>
</dbReference>
<dbReference type="RefSeq" id="WP_106058418.1">
    <property type="nucleotide sequence ID" value="NZ_PVXQ01000003.1"/>
</dbReference>
<gene>
    <name evidence="4" type="primary">pglC_1</name>
    <name evidence="4" type="ORF">CLVI_03750</name>
</gene>
<keyword evidence="2" id="KW-0472">Membrane</keyword>
<evidence type="ECO:0000256" key="1">
    <source>
        <dbReference type="ARBA" id="ARBA00006464"/>
    </source>
</evidence>
<proteinExistence type="inferred from homology"/>
<dbReference type="InterPro" id="IPR003362">
    <property type="entry name" value="Bact_transf"/>
</dbReference>
<protein>
    <submittedName>
        <fullName evidence="4">Undecaprenyl phosphate N,N'-diacetylbacillosamine 1-phosphate transferase</fullName>
        <ecNumber evidence="4">2.7.8.36</ecNumber>
    </submittedName>
</protein>
<comment type="similarity">
    <text evidence="1">Belongs to the bacterial sugar transferase family.</text>
</comment>
<dbReference type="Proteomes" id="UP000239471">
    <property type="component" value="Unassembled WGS sequence"/>
</dbReference>
<keyword evidence="2" id="KW-1133">Transmembrane helix</keyword>
<evidence type="ECO:0000256" key="2">
    <source>
        <dbReference type="SAM" id="Phobius"/>
    </source>
</evidence>
<dbReference type="GO" id="GO:0102334">
    <property type="term" value="F:N,N'-diacetylbacilliosaminyl-1-phosphate transferase activity"/>
    <property type="evidence" value="ECO:0007669"/>
    <property type="project" value="UniProtKB-EC"/>
</dbReference>
<evidence type="ECO:0000259" key="3">
    <source>
        <dbReference type="Pfam" id="PF02397"/>
    </source>
</evidence>
<comment type="caution">
    <text evidence="4">The sequence shown here is derived from an EMBL/GenBank/DDBJ whole genome shotgun (WGS) entry which is preliminary data.</text>
</comment>
<accession>A0A2T0BJP8</accession>
<organism evidence="4 5">
    <name type="scientific">Clostridium vincentii</name>
    <dbReference type="NCBI Taxonomy" id="52704"/>
    <lineage>
        <taxon>Bacteria</taxon>
        <taxon>Bacillati</taxon>
        <taxon>Bacillota</taxon>
        <taxon>Clostridia</taxon>
        <taxon>Eubacteriales</taxon>
        <taxon>Clostridiaceae</taxon>
        <taxon>Clostridium</taxon>
    </lineage>
</organism>
<dbReference type="PANTHER" id="PTHR30576">
    <property type="entry name" value="COLANIC BIOSYNTHESIS UDP-GLUCOSE LIPID CARRIER TRANSFERASE"/>
    <property type="match status" value="1"/>
</dbReference>